<dbReference type="Proteomes" id="UP000217289">
    <property type="component" value="Chromosome"/>
</dbReference>
<dbReference type="RefSeq" id="WP_095976884.1">
    <property type="nucleotide sequence ID" value="NZ_CP022163.1"/>
</dbReference>
<organism evidence="2 3">
    <name type="scientific">Melittangium boletus DSM 14713</name>
    <dbReference type="NCBI Taxonomy" id="1294270"/>
    <lineage>
        <taxon>Bacteria</taxon>
        <taxon>Pseudomonadati</taxon>
        <taxon>Myxococcota</taxon>
        <taxon>Myxococcia</taxon>
        <taxon>Myxococcales</taxon>
        <taxon>Cystobacterineae</taxon>
        <taxon>Archangiaceae</taxon>
        <taxon>Melittangium</taxon>
    </lineage>
</organism>
<proteinExistence type="predicted"/>
<dbReference type="KEGG" id="mbd:MEBOL_001627"/>
<dbReference type="AlphaFoldDB" id="A0A250IAI7"/>
<keyword evidence="3" id="KW-1185">Reference proteome</keyword>
<reference evidence="2 3" key="1">
    <citation type="submission" date="2017-06" db="EMBL/GenBank/DDBJ databases">
        <authorList>
            <person name="Kim H.J."/>
            <person name="Triplett B.A."/>
        </authorList>
    </citation>
    <scope>NUCLEOTIDE SEQUENCE [LARGE SCALE GENOMIC DNA]</scope>
    <source>
        <strain evidence="2 3">DSM 14713</strain>
    </source>
</reference>
<name>A0A250IAI7_9BACT</name>
<sequence>MHRSRAFLVLFVGALGLWGCGIKGPPRPPLPPPAPTSETPSPEGSRGPLPASIPPPDSGTP</sequence>
<evidence type="ECO:0000256" key="1">
    <source>
        <dbReference type="SAM" id="MobiDB-lite"/>
    </source>
</evidence>
<evidence type="ECO:0000313" key="2">
    <source>
        <dbReference type="EMBL" id="ATB28181.1"/>
    </source>
</evidence>
<feature type="compositionally biased region" description="Pro residues" evidence="1">
    <location>
        <begin position="25"/>
        <end position="35"/>
    </location>
</feature>
<dbReference type="EMBL" id="CP022163">
    <property type="protein sequence ID" value="ATB28181.1"/>
    <property type="molecule type" value="Genomic_DNA"/>
</dbReference>
<accession>A0A250IAI7</accession>
<evidence type="ECO:0000313" key="3">
    <source>
        <dbReference type="Proteomes" id="UP000217289"/>
    </source>
</evidence>
<feature type="compositionally biased region" description="Pro residues" evidence="1">
    <location>
        <begin position="51"/>
        <end position="61"/>
    </location>
</feature>
<gene>
    <name evidence="2" type="ORF">MEBOL_001627</name>
</gene>
<evidence type="ECO:0008006" key="4">
    <source>
        <dbReference type="Google" id="ProtNLM"/>
    </source>
</evidence>
<protein>
    <recommendedName>
        <fullName evidence="4">Lipoprotein</fullName>
    </recommendedName>
</protein>
<feature type="region of interest" description="Disordered" evidence="1">
    <location>
        <begin position="21"/>
        <end position="61"/>
    </location>
</feature>